<proteinExistence type="predicted"/>
<gene>
    <name evidence="1" type="ORF">ABIF63_005318</name>
</gene>
<organism evidence="1 2">
    <name type="scientific">Bradyrhizobium japonicum</name>
    <dbReference type="NCBI Taxonomy" id="375"/>
    <lineage>
        <taxon>Bacteria</taxon>
        <taxon>Pseudomonadati</taxon>
        <taxon>Pseudomonadota</taxon>
        <taxon>Alphaproteobacteria</taxon>
        <taxon>Hyphomicrobiales</taxon>
        <taxon>Nitrobacteraceae</taxon>
        <taxon>Bradyrhizobium</taxon>
    </lineage>
</organism>
<name>A0ABV2RY34_BRAJP</name>
<reference evidence="1 2" key="1">
    <citation type="submission" date="2024-06" db="EMBL/GenBank/DDBJ databases">
        <title>Genomic Encyclopedia of Type Strains, Phase V (KMG-V): Genome sequencing to study the core and pangenomes of soil and plant-associated prokaryotes.</title>
        <authorList>
            <person name="Whitman W."/>
        </authorList>
    </citation>
    <scope>NUCLEOTIDE SEQUENCE [LARGE SCALE GENOMIC DNA]</scope>
    <source>
        <strain evidence="1 2">USDA 160</strain>
    </source>
</reference>
<accession>A0ABV2RY34</accession>
<sequence length="75" mass="8086">MLQATAITAAESKRPTTLSQFFYTHRRVTDLARGPLPSRVVDDLLGTAAGIQKEILATPAANWSEFGAKACLLIN</sequence>
<evidence type="ECO:0000313" key="2">
    <source>
        <dbReference type="Proteomes" id="UP001549291"/>
    </source>
</evidence>
<dbReference type="Proteomes" id="UP001549291">
    <property type="component" value="Unassembled WGS sequence"/>
</dbReference>
<dbReference type="RefSeq" id="WP_080584153.1">
    <property type="nucleotide sequence ID" value="NZ_CP066351.1"/>
</dbReference>
<comment type="caution">
    <text evidence="1">The sequence shown here is derived from an EMBL/GenBank/DDBJ whole genome shotgun (WGS) entry which is preliminary data.</text>
</comment>
<dbReference type="EMBL" id="JBEPTQ010000002">
    <property type="protein sequence ID" value="MET4721212.1"/>
    <property type="molecule type" value="Genomic_DNA"/>
</dbReference>
<keyword evidence="2" id="KW-1185">Reference proteome</keyword>
<protein>
    <submittedName>
        <fullName evidence="1">Uncharacterized protein</fullName>
    </submittedName>
</protein>
<evidence type="ECO:0000313" key="1">
    <source>
        <dbReference type="EMBL" id="MET4721212.1"/>
    </source>
</evidence>